<dbReference type="Proteomes" id="UP001642540">
    <property type="component" value="Unassembled WGS sequence"/>
</dbReference>
<evidence type="ECO:0000259" key="1">
    <source>
        <dbReference type="Pfam" id="PF05018"/>
    </source>
</evidence>
<evidence type="ECO:0000313" key="3">
    <source>
        <dbReference type="Proteomes" id="UP001642540"/>
    </source>
</evidence>
<organism evidence="2 3">
    <name type="scientific">Orchesella dallaii</name>
    <dbReference type="NCBI Taxonomy" id="48710"/>
    <lineage>
        <taxon>Eukaryota</taxon>
        <taxon>Metazoa</taxon>
        <taxon>Ecdysozoa</taxon>
        <taxon>Arthropoda</taxon>
        <taxon>Hexapoda</taxon>
        <taxon>Collembola</taxon>
        <taxon>Entomobryomorpha</taxon>
        <taxon>Entomobryoidea</taxon>
        <taxon>Orchesellidae</taxon>
        <taxon>Orchesellinae</taxon>
        <taxon>Orchesella</taxon>
    </lineage>
</organism>
<feature type="domain" description="CFA20" evidence="1">
    <location>
        <begin position="1"/>
        <end position="186"/>
    </location>
</feature>
<reference evidence="2 3" key="1">
    <citation type="submission" date="2024-08" db="EMBL/GenBank/DDBJ databases">
        <authorList>
            <person name="Cucini C."/>
            <person name="Frati F."/>
        </authorList>
    </citation>
    <scope>NUCLEOTIDE SEQUENCE [LARGE SCALE GENOMIC DNA]</scope>
</reference>
<dbReference type="PANTHER" id="PTHR12458">
    <property type="entry name" value="ORF PROTEIN"/>
    <property type="match status" value="1"/>
</dbReference>
<sequence length="191" mass="22292">MRKNVFPSGFLSIFYSLGSKPLQIWDVQAHNDGHVKTVFDNDICSPVWELMSPNVSLSSIICPNNPKLSLGMKLPVLTMIVKNVNKFFTFEVSIKYDKDMTRRFRASNLNAARLNVSTSTYIVPLRLKFGWKTVQLNLKDLCKCVYCTNYQETMKIQVHASYRIRRIYFLDRVYEDEELPAEFMLYLPLKQ</sequence>
<proteinExistence type="predicted"/>
<comment type="caution">
    <text evidence="2">The sequence shown here is derived from an EMBL/GenBank/DDBJ whole genome shotgun (WGS) entry which is preliminary data.</text>
</comment>
<gene>
    <name evidence="2" type="ORF">ODALV1_LOCUS11995</name>
</gene>
<protein>
    <recommendedName>
        <fullName evidence="1">CFA20 domain-containing protein</fullName>
    </recommendedName>
</protein>
<name>A0ABP1QJ60_9HEXA</name>
<dbReference type="InterPro" id="IPR040441">
    <property type="entry name" value="CFA20/CFAP20DC"/>
</dbReference>
<evidence type="ECO:0000313" key="2">
    <source>
        <dbReference type="EMBL" id="CAL8105226.1"/>
    </source>
</evidence>
<dbReference type="InterPro" id="IPR007714">
    <property type="entry name" value="CFA20_dom"/>
</dbReference>
<dbReference type="Pfam" id="PF05018">
    <property type="entry name" value="CFA20_dom"/>
    <property type="match status" value="1"/>
</dbReference>
<accession>A0ABP1QJ60</accession>
<dbReference type="EMBL" id="CAXLJM020000036">
    <property type="protein sequence ID" value="CAL8105226.1"/>
    <property type="molecule type" value="Genomic_DNA"/>
</dbReference>
<keyword evidence="3" id="KW-1185">Reference proteome</keyword>